<reference evidence="3" key="1">
    <citation type="submission" date="2014-01" db="EMBL/GenBank/DDBJ databases">
        <title>The Genome Sequence of Anopheles farauti FAR1 (V2).</title>
        <authorList>
            <consortium name="The Broad Institute Genomics Platform"/>
            <person name="Neafsey D.E."/>
            <person name="Besansky N."/>
            <person name="Howell P."/>
            <person name="Walton C."/>
            <person name="Young S.K."/>
            <person name="Zeng Q."/>
            <person name="Gargeya S."/>
            <person name="Fitzgerald M."/>
            <person name="Haas B."/>
            <person name="Abouelleil A."/>
            <person name="Allen A.W."/>
            <person name="Alvarado L."/>
            <person name="Arachchi H.M."/>
            <person name="Berlin A.M."/>
            <person name="Chapman S.B."/>
            <person name="Gainer-Dewar J."/>
            <person name="Goldberg J."/>
            <person name="Griggs A."/>
            <person name="Gujja S."/>
            <person name="Hansen M."/>
            <person name="Howarth C."/>
            <person name="Imamovic A."/>
            <person name="Ireland A."/>
            <person name="Larimer J."/>
            <person name="McCowan C."/>
            <person name="Murphy C."/>
            <person name="Pearson M."/>
            <person name="Poon T.W."/>
            <person name="Priest M."/>
            <person name="Roberts A."/>
            <person name="Saif S."/>
            <person name="Shea T."/>
            <person name="Sisk P."/>
            <person name="Sykes S."/>
            <person name="Wortman J."/>
            <person name="Nusbaum C."/>
            <person name="Birren B."/>
        </authorList>
    </citation>
    <scope>NUCLEOTIDE SEQUENCE [LARGE SCALE GENOMIC DNA]</scope>
    <source>
        <strain evidence="3">FAR1</strain>
    </source>
</reference>
<feature type="compositionally biased region" description="Low complexity" evidence="1">
    <location>
        <begin position="278"/>
        <end position="304"/>
    </location>
</feature>
<proteinExistence type="predicted"/>
<sequence>VVVVVVVVVVVLLLLLLAVFKGFKVARNIFAEAALSFVPMPVRNVSYYHRRKYSPQAPPDHQSRIFFGDYVHPDGSSERCRSNGSIASVTPSQSSSSCVSVNSAASVADRVAAAADATNANLLSVSRGRAENETCSVPKCAIDSVVGGCAATSGSNCCGGVAGGGGGGGGGVGVGVGAGTESQQVGGPGRASVSESGAARATGCGTGGAPFSSGSVNSANISVNGHHQRRVQVSSVPSSGNCGDPPANGPLPSSTASSAGASNRTGLLLPVQPSSLAGSSSNVGPPSGGSSLSVATSSSQVSAGFDSGLRSNNEEHRLQGSPGKHQLCVDFATNI</sequence>
<name>A0A182R0Q3_9DIPT</name>
<feature type="region of interest" description="Disordered" evidence="1">
    <location>
        <begin position="225"/>
        <end position="322"/>
    </location>
</feature>
<dbReference type="AlphaFoldDB" id="A0A182R0Q3"/>
<feature type="region of interest" description="Disordered" evidence="1">
    <location>
        <begin position="179"/>
        <end position="209"/>
    </location>
</feature>
<dbReference type="VEuPathDB" id="VectorBase:AFAF020679"/>
<dbReference type="EMBL" id="AXCN02001469">
    <property type="status" value="NOT_ANNOTATED_CDS"/>
    <property type="molecule type" value="Genomic_DNA"/>
</dbReference>
<evidence type="ECO:0000313" key="2">
    <source>
        <dbReference type="EnsemblMetazoa" id="AFAF020679-PA"/>
    </source>
</evidence>
<keyword evidence="3" id="KW-1185">Reference proteome</keyword>
<dbReference type="EnsemblMetazoa" id="AFAF020679-RA">
    <property type="protein sequence ID" value="AFAF020679-PA"/>
    <property type="gene ID" value="AFAF020679"/>
</dbReference>
<feature type="compositionally biased region" description="Polar residues" evidence="1">
    <location>
        <begin position="251"/>
        <end position="265"/>
    </location>
</feature>
<evidence type="ECO:0000313" key="3">
    <source>
        <dbReference type="Proteomes" id="UP000075886"/>
    </source>
</evidence>
<reference evidence="2" key="2">
    <citation type="submission" date="2020-05" db="UniProtKB">
        <authorList>
            <consortium name="EnsemblMetazoa"/>
        </authorList>
    </citation>
    <scope>IDENTIFICATION</scope>
    <source>
        <strain evidence="2">FAR1</strain>
    </source>
</reference>
<protein>
    <submittedName>
        <fullName evidence="2">Uncharacterized protein</fullName>
    </submittedName>
</protein>
<dbReference type="Proteomes" id="UP000075886">
    <property type="component" value="Unassembled WGS sequence"/>
</dbReference>
<evidence type="ECO:0000256" key="1">
    <source>
        <dbReference type="SAM" id="MobiDB-lite"/>
    </source>
</evidence>
<accession>A0A182R0Q3</accession>
<organism evidence="2 3">
    <name type="scientific">Anopheles farauti</name>
    <dbReference type="NCBI Taxonomy" id="69004"/>
    <lineage>
        <taxon>Eukaryota</taxon>
        <taxon>Metazoa</taxon>
        <taxon>Ecdysozoa</taxon>
        <taxon>Arthropoda</taxon>
        <taxon>Hexapoda</taxon>
        <taxon>Insecta</taxon>
        <taxon>Pterygota</taxon>
        <taxon>Neoptera</taxon>
        <taxon>Endopterygota</taxon>
        <taxon>Diptera</taxon>
        <taxon>Nematocera</taxon>
        <taxon>Culicoidea</taxon>
        <taxon>Culicidae</taxon>
        <taxon>Anophelinae</taxon>
        <taxon>Anopheles</taxon>
    </lineage>
</organism>